<protein>
    <submittedName>
        <fullName evidence="6">Lipid kinase, YegS/Rv2252/BmrU family</fullName>
    </submittedName>
</protein>
<keyword evidence="7" id="KW-1185">Reference proteome</keyword>
<evidence type="ECO:0000256" key="4">
    <source>
        <dbReference type="ARBA" id="ARBA00022840"/>
    </source>
</evidence>
<accession>A0A1G9M6J8</accession>
<dbReference type="InterPro" id="IPR050187">
    <property type="entry name" value="Lipid_Phosphate_FormReg"/>
</dbReference>
<dbReference type="GO" id="GO:0005524">
    <property type="term" value="F:ATP binding"/>
    <property type="evidence" value="ECO:0007669"/>
    <property type="project" value="UniProtKB-KW"/>
</dbReference>
<dbReference type="Pfam" id="PF19279">
    <property type="entry name" value="YegS_C"/>
    <property type="match status" value="1"/>
</dbReference>
<dbReference type="GO" id="GO:0005886">
    <property type="term" value="C:plasma membrane"/>
    <property type="evidence" value="ECO:0007669"/>
    <property type="project" value="TreeGrafter"/>
</dbReference>
<keyword evidence="3 6" id="KW-0418">Kinase</keyword>
<dbReference type="PANTHER" id="PTHR12358">
    <property type="entry name" value="SPHINGOSINE KINASE"/>
    <property type="match status" value="1"/>
</dbReference>
<dbReference type="OrthoDB" id="9786026at2"/>
<dbReference type="SUPFAM" id="SSF111331">
    <property type="entry name" value="NAD kinase/diacylglycerol kinase-like"/>
    <property type="match status" value="1"/>
</dbReference>
<dbReference type="GO" id="GO:0016301">
    <property type="term" value="F:kinase activity"/>
    <property type="evidence" value="ECO:0007669"/>
    <property type="project" value="UniProtKB-KW"/>
</dbReference>
<dbReference type="EMBL" id="FNHH01000001">
    <property type="protein sequence ID" value="SDL69315.1"/>
    <property type="molecule type" value="Genomic_DNA"/>
</dbReference>
<dbReference type="InterPro" id="IPR016064">
    <property type="entry name" value="NAD/diacylglycerol_kinase_sf"/>
</dbReference>
<dbReference type="Pfam" id="PF00781">
    <property type="entry name" value="DAGK_cat"/>
    <property type="match status" value="1"/>
</dbReference>
<dbReference type="Gene3D" id="3.40.50.10330">
    <property type="entry name" value="Probable inorganic polyphosphate/atp-NAD kinase, domain 1"/>
    <property type="match status" value="1"/>
</dbReference>
<dbReference type="PANTHER" id="PTHR12358:SF106">
    <property type="entry name" value="LIPID KINASE YEGS"/>
    <property type="match status" value="1"/>
</dbReference>
<gene>
    <name evidence="6" type="ORF">SAMN05421813_101232</name>
</gene>
<keyword evidence="4" id="KW-0067">ATP-binding</keyword>
<dbReference type="PROSITE" id="PS50146">
    <property type="entry name" value="DAGK"/>
    <property type="match status" value="1"/>
</dbReference>
<dbReference type="InterPro" id="IPR017438">
    <property type="entry name" value="ATP-NAD_kinase_N"/>
</dbReference>
<evidence type="ECO:0000313" key="7">
    <source>
        <dbReference type="Proteomes" id="UP000199226"/>
    </source>
</evidence>
<evidence type="ECO:0000256" key="3">
    <source>
        <dbReference type="ARBA" id="ARBA00022777"/>
    </source>
</evidence>
<keyword evidence="2" id="KW-0547">Nucleotide-binding</keyword>
<sequence length="299" mass="33660">MNKPGKPVNGRLKILFILNRRSGNRNSEELLELIDQKSNSSHFDYFVYTLDGINENRIREEIEKYKPNMVAVAGGDGTINLIAGILAGTKLPLSIIPFGSANGMAKDLDIPIKLEAALDILTKGKPKAIDLIRINDRTCIHLADIGLNARVVKRFEKDVKRGLFTYAKHLFGEMFLLKNYVFHIFYEGKTKRIKGVSMTFANASKYGTGAVINPEGKLDDGKFELVIVKPFPRIKLLSIAWKMFTRRLHTSDYVEIISCTKALVISNRKTTLQIDGEIIGRVKEIRLESLPKALWVMVP</sequence>
<evidence type="ECO:0000313" key="6">
    <source>
        <dbReference type="EMBL" id="SDL69315.1"/>
    </source>
</evidence>
<evidence type="ECO:0000259" key="5">
    <source>
        <dbReference type="PROSITE" id="PS50146"/>
    </source>
</evidence>
<feature type="domain" description="DAGKc" evidence="5">
    <location>
        <begin position="9"/>
        <end position="138"/>
    </location>
</feature>
<evidence type="ECO:0000256" key="2">
    <source>
        <dbReference type="ARBA" id="ARBA00022741"/>
    </source>
</evidence>
<proteinExistence type="predicted"/>
<dbReference type="STRING" id="990371.SAMN05421813_101232"/>
<name>A0A1G9M6J8_9SPHI</name>
<dbReference type="Proteomes" id="UP000199226">
    <property type="component" value="Unassembled WGS sequence"/>
</dbReference>
<dbReference type="InterPro" id="IPR045540">
    <property type="entry name" value="YegS/DAGK_C"/>
</dbReference>
<dbReference type="SMART" id="SM00046">
    <property type="entry name" value="DAGKc"/>
    <property type="match status" value="1"/>
</dbReference>
<reference evidence="7" key="1">
    <citation type="submission" date="2016-10" db="EMBL/GenBank/DDBJ databases">
        <authorList>
            <person name="Varghese N."/>
            <person name="Submissions S."/>
        </authorList>
    </citation>
    <scope>NUCLEOTIDE SEQUENCE [LARGE SCALE GENOMIC DNA]</scope>
    <source>
        <strain evidence="7">DSM 24536</strain>
    </source>
</reference>
<dbReference type="AlphaFoldDB" id="A0A1G9M6J8"/>
<dbReference type="RefSeq" id="WP_090698046.1">
    <property type="nucleotide sequence ID" value="NZ_FNHH01000001.1"/>
</dbReference>
<organism evidence="6 7">
    <name type="scientific">Daejeonella rubra</name>
    <dbReference type="NCBI Taxonomy" id="990371"/>
    <lineage>
        <taxon>Bacteria</taxon>
        <taxon>Pseudomonadati</taxon>
        <taxon>Bacteroidota</taxon>
        <taxon>Sphingobacteriia</taxon>
        <taxon>Sphingobacteriales</taxon>
        <taxon>Sphingobacteriaceae</taxon>
        <taxon>Daejeonella</taxon>
    </lineage>
</organism>
<evidence type="ECO:0000256" key="1">
    <source>
        <dbReference type="ARBA" id="ARBA00022679"/>
    </source>
</evidence>
<keyword evidence="1" id="KW-0808">Transferase</keyword>
<dbReference type="Gene3D" id="2.60.200.40">
    <property type="match status" value="1"/>
</dbReference>
<dbReference type="InterPro" id="IPR001206">
    <property type="entry name" value="Diacylglycerol_kinase_cat_dom"/>
</dbReference>